<feature type="domain" description="Integrase zinc-binding" evidence="1">
    <location>
        <begin position="3"/>
        <end position="53"/>
    </location>
</feature>
<evidence type="ECO:0000313" key="3">
    <source>
        <dbReference type="WBParaSite" id="nRc.2.0.1.t39574-RA"/>
    </source>
</evidence>
<evidence type="ECO:0000313" key="2">
    <source>
        <dbReference type="Proteomes" id="UP000887565"/>
    </source>
</evidence>
<keyword evidence="2" id="KW-1185">Reference proteome</keyword>
<dbReference type="InterPro" id="IPR041588">
    <property type="entry name" value="Integrase_H2C2"/>
</dbReference>
<dbReference type="Proteomes" id="UP000887565">
    <property type="component" value="Unplaced"/>
</dbReference>
<organism evidence="2 3">
    <name type="scientific">Romanomermis culicivorax</name>
    <name type="common">Nematode worm</name>
    <dbReference type="NCBI Taxonomy" id="13658"/>
    <lineage>
        <taxon>Eukaryota</taxon>
        <taxon>Metazoa</taxon>
        <taxon>Ecdysozoa</taxon>
        <taxon>Nematoda</taxon>
        <taxon>Enoplea</taxon>
        <taxon>Dorylaimia</taxon>
        <taxon>Mermithida</taxon>
        <taxon>Mermithoidea</taxon>
        <taxon>Mermithidae</taxon>
        <taxon>Romanomermis</taxon>
    </lineage>
</organism>
<accession>A0A915KMA6</accession>
<dbReference type="Pfam" id="PF17921">
    <property type="entry name" value="Integrase_H2C2"/>
    <property type="match status" value="1"/>
</dbReference>
<protein>
    <submittedName>
        <fullName evidence="3">Integrase zinc-binding domain-containing protein</fullName>
    </submittedName>
</protein>
<proteinExistence type="predicted"/>
<dbReference type="AlphaFoldDB" id="A0A915KMA6"/>
<evidence type="ECO:0000259" key="1">
    <source>
        <dbReference type="Pfam" id="PF17921"/>
    </source>
</evidence>
<sequence>MVDQTLHQFHGMKILNDQGSNCMLAAIKAHFWWPRMEENAGDWIKSCKICQLTTLRTLPPPPLLLIQPTHPFEIVARDIVNISPV</sequence>
<name>A0A915KMA6_ROMCU</name>
<dbReference type="WBParaSite" id="nRc.2.0.1.t39574-RA">
    <property type="protein sequence ID" value="nRc.2.0.1.t39574-RA"/>
    <property type="gene ID" value="nRc.2.0.1.g39574"/>
</dbReference>
<reference evidence="3" key="1">
    <citation type="submission" date="2022-11" db="UniProtKB">
        <authorList>
            <consortium name="WormBaseParasite"/>
        </authorList>
    </citation>
    <scope>IDENTIFICATION</scope>
</reference>
<dbReference type="Gene3D" id="1.10.340.70">
    <property type="match status" value="1"/>
</dbReference>